<dbReference type="Gene3D" id="1.10.3730.20">
    <property type="match status" value="1"/>
</dbReference>
<keyword evidence="3 5" id="KW-1133">Transmembrane helix</keyword>
<feature type="transmembrane region" description="Helical" evidence="5">
    <location>
        <begin position="561"/>
        <end position="579"/>
    </location>
</feature>
<feature type="transmembrane region" description="Helical" evidence="5">
    <location>
        <begin position="743"/>
        <end position="760"/>
    </location>
</feature>
<dbReference type="VEuPathDB" id="FungiDB:H257_05884"/>
<keyword evidence="2 5" id="KW-0812">Transmembrane</keyword>
<dbReference type="PANTHER" id="PTHR12570">
    <property type="match status" value="1"/>
</dbReference>
<dbReference type="Proteomes" id="UP000265427">
    <property type="component" value="Unassembled WGS sequence"/>
</dbReference>
<evidence type="ECO:0000313" key="7">
    <source>
        <dbReference type="Proteomes" id="UP000265427"/>
    </source>
</evidence>
<comment type="subcellular location">
    <subcellularLocation>
        <location evidence="1">Membrane</location>
        <topology evidence="1">Multi-pass membrane protein</topology>
    </subcellularLocation>
</comment>
<feature type="transmembrane region" description="Helical" evidence="5">
    <location>
        <begin position="150"/>
        <end position="170"/>
    </location>
</feature>
<gene>
    <name evidence="6" type="ORF">DYB36_006425</name>
</gene>
<dbReference type="SUPFAM" id="SSF103481">
    <property type="entry name" value="Multidrug resistance efflux transporter EmrE"/>
    <property type="match status" value="2"/>
</dbReference>
<dbReference type="InterPro" id="IPR008521">
    <property type="entry name" value="Mg_trans_NIPA"/>
</dbReference>
<dbReference type="Pfam" id="PF05653">
    <property type="entry name" value="Mg_trans_NIPA"/>
    <property type="match status" value="2"/>
</dbReference>
<feature type="transmembrane region" description="Helical" evidence="5">
    <location>
        <begin position="507"/>
        <end position="526"/>
    </location>
</feature>
<feature type="transmembrane region" description="Helical" evidence="5">
    <location>
        <begin position="259"/>
        <end position="282"/>
    </location>
</feature>
<feature type="transmembrane region" description="Helical" evidence="5">
    <location>
        <begin position="294"/>
        <end position="312"/>
    </location>
</feature>
<feature type="transmembrane region" description="Helical" evidence="5">
    <location>
        <begin position="190"/>
        <end position="210"/>
    </location>
</feature>
<feature type="transmembrane region" description="Helical" evidence="5">
    <location>
        <begin position="680"/>
        <end position="697"/>
    </location>
</feature>
<organism evidence="6 7">
    <name type="scientific">Aphanomyces astaci</name>
    <name type="common">Crayfish plague agent</name>
    <dbReference type="NCBI Taxonomy" id="112090"/>
    <lineage>
        <taxon>Eukaryota</taxon>
        <taxon>Sar</taxon>
        <taxon>Stramenopiles</taxon>
        <taxon>Oomycota</taxon>
        <taxon>Saprolegniomycetes</taxon>
        <taxon>Saprolegniales</taxon>
        <taxon>Verrucalvaceae</taxon>
        <taxon>Aphanomyces</taxon>
    </lineage>
</organism>
<dbReference type="AlphaFoldDB" id="A0A397AIA7"/>
<feature type="transmembrane region" description="Helical" evidence="5">
    <location>
        <begin position="78"/>
        <end position="99"/>
    </location>
</feature>
<feature type="transmembrane region" description="Helical" evidence="5">
    <location>
        <begin position="532"/>
        <end position="552"/>
    </location>
</feature>
<dbReference type="InterPro" id="IPR037185">
    <property type="entry name" value="EmrE-like"/>
</dbReference>
<dbReference type="GO" id="GO:0015095">
    <property type="term" value="F:magnesium ion transmembrane transporter activity"/>
    <property type="evidence" value="ECO:0007669"/>
    <property type="project" value="InterPro"/>
</dbReference>
<name>A0A397AIA7_APHAT</name>
<feature type="transmembrane region" description="Helical" evidence="5">
    <location>
        <begin position="230"/>
        <end position="253"/>
    </location>
</feature>
<dbReference type="EMBL" id="QUSZ01006504">
    <property type="protein sequence ID" value="RHY05518.1"/>
    <property type="molecule type" value="Genomic_DNA"/>
</dbReference>
<accession>A0A397AIA7</accession>
<feature type="transmembrane region" description="Helical" evidence="5">
    <location>
        <begin position="49"/>
        <end position="66"/>
    </location>
</feature>
<proteinExistence type="predicted"/>
<evidence type="ECO:0008006" key="8">
    <source>
        <dbReference type="Google" id="ProtNLM"/>
    </source>
</evidence>
<feature type="transmembrane region" description="Helical" evidence="5">
    <location>
        <begin position="599"/>
        <end position="617"/>
    </location>
</feature>
<evidence type="ECO:0000256" key="3">
    <source>
        <dbReference type="ARBA" id="ARBA00022989"/>
    </source>
</evidence>
<reference evidence="6 7" key="1">
    <citation type="submission" date="2018-08" db="EMBL/GenBank/DDBJ databases">
        <title>Aphanomyces genome sequencing and annotation.</title>
        <authorList>
            <person name="Minardi D."/>
            <person name="Oidtmann B."/>
            <person name="Van Der Giezen M."/>
            <person name="Studholme D.J."/>
        </authorList>
    </citation>
    <scope>NUCLEOTIDE SEQUENCE [LARGE SCALE GENOMIC DNA]</scope>
    <source>
        <strain evidence="6 7">Kv</strain>
    </source>
</reference>
<evidence type="ECO:0000256" key="1">
    <source>
        <dbReference type="ARBA" id="ARBA00004141"/>
    </source>
</evidence>
<dbReference type="PANTHER" id="PTHR12570:SF9">
    <property type="entry name" value="MAGNESIUM TRANSPORTER NIPA8-RELATED"/>
    <property type="match status" value="1"/>
</dbReference>
<sequence length="924" mass="101646">MCKLSRISFSRPWLEEANLTFVTTSCYFRPQVVVMKDGEHDTYVNTSNLFIGIGICLIGSTISNFVRRCLRRRSIEFIVHSIIMPVGAFTLVCNIFFAHYWLKEKLTRNDLIGTILICIGAVLVTMFGAHENTEYTLEVLIHLYYRWDMLIYLIVLLVVVWVLIGMLKRAETVLKTKGPMSNEYKMVLKIHPLSYAGLAGTFGAQSVMFAKSTGELIKQSVKGDNQFDKFLTYVIIAALVLAISLQTHCLSLGLKYFDALYIVPVFQCFFITFSVIGGAVYFEEFKDFTMTQWIVFPIGVLITIAGVVVLSSRDMEHDAGAPASFTDSSMADIHLPPARSELHRCNSGSFTSSFRVLEPEFCPAANPAQLLSRSSSVGGVFYSTQSVVMSSRGNSTDFSAMQDTEMADISRPASVGQIASVDMHPAAESGAPVVAVDPTVTQAQQAVGHGNMPPNEEEHRVSSTNLFIGIAICLIGSTGLNIQKYSFMLQQHLPDHERKPYNTQWRWWLGFFGVGLGSIADFAALSFAAQSIIMPIGAFTLVCNIFFAHYWLKEKLTRNDLIGTVLICIGAVVVTIYGSHENVEYTLEILIHLYYRWDMLIYLVVIIAVVWVLIGMLKRAELVLKKKGPASLEYKAVLKLHPLTYAGLAGVFGAQSVMFAKSSGELLKQTLRGDNQFDKFLTYVIIVALVITISLETHCLSLGLKYFDALYIVPVFQCFFITFSVIGGAVYFEEFKYFTMTQWIVFPIGVLITIAGVIVLSSRDMAHDAGAPAEPAAPPPPPSTDTVGEFNLQTSRVDLQRRNSGSFTNSFRVLEPVWSNPAQLLSRSSSVGGVFYSTQSVVMSSRTNSTDFLAMQDTGTEMTDISRPPVALMLPAAALSSATATHGISGDDVSVKVVADVSTGTNTTSEFSVAEVGAVPPPHQ</sequence>
<evidence type="ECO:0000256" key="4">
    <source>
        <dbReference type="ARBA" id="ARBA00023136"/>
    </source>
</evidence>
<evidence type="ECO:0000256" key="5">
    <source>
        <dbReference type="SAM" id="Phobius"/>
    </source>
</evidence>
<keyword evidence="4 5" id="KW-0472">Membrane</keyword>
<dbReference type="GO" id="GO:0016020">
    <property type="term" value="C:membrane"/>
    <property type="evidence" value="ECO:0007669"/>
    <property type="project" value="UniProtKB-SubCell"/>
</dbReference>
<feature type="transmembrane region" description="Helical" evidence="5">
    <location>
        <begin position="111"/>
        <end position="129"/>
    </location>
</feature>
<protein>
    <recommendedName>
        <fullName evidence="8">EamA domain-containing protein</fullName>
    </recommendedName>
</protein>
<comment type="caution">
    <text evidence="6">The sequence shown here is derived from an EMBL/GenBank/DDBJ whole genome shotgun (WGS) entry which is preliminary data.</text>
</comment>
<evidence type="ECO:0000313" key="6">
    <source>
        <dbReference type="EMBL" id="RHY05518.1"/>
    </source>
</evidence>
<evidence type="ECO:0000256" key="2">
    <source>
        <dbReference type="ARBA" id="ARBA00022692"/>
    </source>
</evidence>
<feature type="transmembrane region" description="Helical" evidence="5">
    <location>
        <begin position="638"/>
        <end position="660"/>
    </location>
</feature>
<feature type="transmembrane region" description="Helical" evidence="5">
    <location>
        <begin position="709"/>
        <end position="731"/>
    </location>
</feature>